<evidence type="ECO:0000313" key="2">
    <source>
        <dbReference type="EMBL" id="AOR81033.1"/>
    </source>
</evidence>
<accession>A0A1D8AFZ1</accession>
<proteinExistence type="predicted"/>
<reference evidence="3" key="1">
    <citation type="journal article" date="2017" name="J. Biotechnol.">
        <title>Complete genome sequence of Novosphingobium resinovorum SA1, a versatile xenobiotic-degrading bacterium capable of utilizing sulfanilic acid.</title>
        <authorList>
            <person name="Hegedus B."/>
            <person name="Kos P.B."/>
            <person name="Balint B."/>
            <person name="Maroti G."/>
            <person name="Gan H.M."/>
            <person name="Perei K."/>
            <person name="Rakhely G."/>
        </authorList>
    </citation>
    <scope>NUCLEOTIDE SEQUENCE [LARGE SCALE GENOMIC DNA]</scope>
    <source>
        <strain evidence="3">SA1</strain>
    </source>
</reference>
<sequence>MHRLRNLVLANRPLACAVLVLALMMKIVMPAGFMPTVSNGRIVVSICSGTGPMTMVITIPGLEHGKSGSDGHQGKAEQPCAFSGLSAPSLAAADPILLAAAILFVLALGTRPLVLRASTAPPYLRPPLRGLPAI</sequence>
<dbReference type="RefSeq" id="WP_036530295.1">
    <property type="nucleotide sequence ID" value="NZ_CP017078.1"/>
</dbReference>
<keyword evidence="3" id="KW-1185">Reference proteome</keyword>
<geneLocation type="plasmid" evidence="2 3">
    <name>pSA3</name>
</geneLocation>
<dbReference type="KEGG" id="nre:BES08_29505"/>
<keyword evidence="1" id="KW-1133">Transmembrane helix</keyword>
<evidence type="ECO:0000313" key="3">
    <source>
        <dbReference type="Proteomes" id="UP000094626"/>
    </source>
</evidence>
<keyword evidence="1" id="KW-0472">Membrane</keyword>
<name>A0A1D8AFZ1_9SPHN</name>
<protein>
    <recommendedName>
        <fullName evidence="4">DUF2946 domain-containing protein</fullName>
    </recommendedName>
</protein>
<gene>
    <name evidence="2" type="ORF">BES08_29505</name>
</gene>
<feature type="transmembrane region" description="Helical" evidence="1">
    <location>
        <begin position="96"/>
        <end position="115"/>
    </location>
</feature>
<evidence type="ECO:0008006" key="4">
    <source>
        <dbReference type="Google" id="ProtNLM"/>
    </source>
</evidence>
<keyword evidence="2" id="KW-0614">Plasmid</keyword>
<dbReference type="Proteomes" id="UP000094626">
    <property type="component" value="Plasmid pSA3"/>
</dbReference>
<evidence type="ECO:0000256" key="1">
    <source>
        <dbReference type="SAM" id="Phobius"/>
    </source>
</evidence>
<organism evidence="2 3">
    <name type="scientific">Novosphingobium resinovorum</name>
    <dbReference type="NCBI Taxonomy" id="158500"/>
    <lineage>
        <taxon>Bacteria</taxon>
        <taxon>Pseudomonadati</taxon>
        <taxon>Pseudomonadota</taxon>
        <taxon>Alphaproteobacteria</taxon>
        <taxon>Sphingomonadales</taxon>
        <taxon>Sphingomonadaceae</taxon>
        <taxon>Novosphingobium</taxon>
    </lineage>
</organism>
<dbReference type="EMBL" id="CP017078">
    <property type="protein sequence ID" value="AOR81033.1"/>
    <property type="molecule type" value="Genomic_DNA"/>
</dbReference>
<dbReference type="AlphaFoldDB" id="A0A1D8AFZ1"/>
<keyword evidence="1" id="KW-0812">Transmembrane</keyword>